<dbReference type="Proteomes" id="UP000800235">
    <property type="component" value="Unassembled WGS sequence"/>
</dbReference>
<gene>
    <name evidence="8" type="ORF">EJ08DRAFT_694095</name>
</gene>
<comment type="subcellular location">
    <subcellularLocation>
        <location evidence="1">Membrane</location>
        <topology evidence="1">Multi-pass membrane protein</topology>
    </subcellularLocation>
</comment>
<dbReference type="PROSITE" id="PS50850">
    <property type="entry name" value="MFS"/>
    <property type="match status" value="1"/>
</dbReference>
<dbReference type="EMBL" id="MU007018">
    <property type="protein sequence ID" value="KAF2434070.1"/>
    <property type="molecule type" value="Genomic_DNA"/>
</dbReference>
<dbReference type="Gene3D" id="1.20.1720.10">
    <property type="entry name" value="Multidrug resistance protein D"/>
    <property type="match status" value="1"/>
</dbReference>
<proteinExistence type="predicted"/>
<evidence type="ECO:0000259" key="7">
    <source>
        <dbReference type="PROSITE" id="PS50850"/>
    </source>
</evidence>
<feature type="transmembrane region" description="Helical" evidence="6">
    <location>
        <begin position="59"/>
        <end position="80"/>
    </location>
</feature>
<dbReference type="SUPFAM" id="SSF103473">
    <property type="entry name" value="MFS general substrate transporter"/>
    <property type="match status" value="1"/>
</dbReference>
<reference evidence="8" key="1">
    <citation type="journal article" date="2020" name="Stud. Mycol.">
        <title>101 Dothideomycetes genomes: a test case for predicting lifestyles and emergence of pathogens.</title>
        <authorList>
            <person name="Haridas S."/>
            <person name="Albert R."/>
            <person name="Binder M."/>
            <person name="Bloem J."/>
            <person name="Labutti K."/>
            <person name="Salamov A."/>
            <person name="Andreopoulos B."/>
            <person name="Baker S."/>
            <person name="Barry K."/>
            <person name="Bills G."/>
            <person name="Bluhm B."/>
            <person name="Cannon C."/>
            <person name="Castanera R."/>
            <person name="Culley D."/>
            <person name="Daum C."/>
            <person name="Ezra D."/>
            <person name="Gonzalez J."/>
            <person name="Henrissat B."/>
            <person name="Kuo A."/>
            <person name="Liang C."/>
            <person name="Lipzen A."/>
            <person name="Lutzoni F."/>
            <person name="Magnuson J."/>
            <person name="Mondo S."/>
            <person name="Nolan M."/>
            <person name="Ohm R."/>
            <person name="Pangilinan J."/>
            <person name="Park H.-J."/>
            <person name="Ramirez L."/>
            <person name="Alfaro M."/>
            <person name="Sun H."/>
            <person name="Tritt A."/>
            <person name="Yoshinaga Y."/>
            <person name="Zwiers L.-H."/>
            <person name="Turgeon B."/>
            <person name="Goodwin S."/>
            <person name="Spatafora J."/>
            <person name="Crous P."/>
            <person name="Grigoriev I."/>
        </authorList>
    </citation>
    <scope>NUCLEOTIDE SEQUENCE</scope>
    <source>
        <strain evidence="8">CBS 130266</strain>
    </source>
</reference>
<dbReference type="AlphaFoldDB" id="A0A9P4NYM0"/>
<feature type="transmembrane region" description="Helical" evidence="6">
    <location>
        <begin position="159"/>
        <end position="179"/>
    </location>
</feature>
<dbReference type="InterPro" id="IPR020846">
    <property type="entry name" value="MFS_dom"/>
</dbReference>
<dbReference type="GO" id="GO:0015174">
    <property type="term" value="F:basic amino acid transmembrane transporter activity"/>
    <property type="evidence" value="ECO:0007669"/>
    <property type="project" value="TreeGrafter"/>
</dbReference>
<evidence type="ECO:0000256" key="2">
    <source>
        <dbReference type="ARBA" id="ARBA00022692"/>
    </source>
</evidence>
<feature type="transmembrane region" description="Helical" evidence="6">
    <location>
        <begin position="289"/>
        <end position="312"/>
    </location>
</feature>
<accession>A0A9P4NYM0</accession>
<feature type="region of interest" description="Disordered" evidence="5">
    <location>
        <begin position="1"/>
        <end position="24"/>
    </location>
</feature>
<feature type="transmembrane region" description="Helical" evidence="6">
    <location>
        <begin position="216"/>
        <end position="238"/>
    </location>
</feature>
<comment type="caution">
    <text evidence="8">The sequence shown here is derived from an EMBL/GenBank/DDBJ whole genome shotgun (WGS) entry which is preliminary data.</text>
</comment>
<protein>
    <submittedName>
        <fullName evidence="8">Major facilitator superfamily transporter</fullName>
    </submittedName>
</protein>
<feature type="transmembrane region" description="Helical" evidence="6">
    <location>
        <begin position="100"/>
        <end position="118"/>
    </location>
</feature>
<evidence type="ECO:0000256" key="3">
    <source>
        <dbReference type="ARBA" id="ARBA00022989"/>
    </source>
</evidence>
<feature type="transmembrane region" description="Helical" evidence="6">
    <location>
        <begin position="130"/>
        <end position="153"/>
    </location>
</feature>
<evidence type="ECO:0000313" key="9">
    <source>
        <dbReference type="Proteomes" id="UP000800235"/>
    </source>
</evidence>
<feature type="transmembrane region" description="Helical" evidence="6">
    <location>
        <begin position="532"/>
        <end position="551"/>
    </location>
</feature>
<dbReference type="InterPro" id="IPR036259">
    <property type="entry name" value="MFS_trans_sf"/>
</dbReference>
<dbReference type="Gene3D" id="1.20.1250.20">
    <property type="entry name" value="MFS general substrate transporter like domains"/>
    <property type="match status" value="1"/>
</dbReference>
<feature type="transmembrane region" description="Helical" evidence="6">
    <location>
        <begin position="424"/>
        <end position="448"/>
    </location>
</feature>
<feature type="domain" description="Major facilitator superfamily (MFS) profile" evidence="7">
    <location>
        <begin position="65"/>
        <end position="556"/>
    </location>
</feature>
<dbReference type="PANTHER" id="PTHR23501:SF33">
    <property type="entry name" value="MAJOR FACILITATOR SUPERFAMILY (MFS) PROFILE DOMAIN-CONTAINING PROTEIN"/>
    <property type="match status" value="1"/>
</dbReference>
<evidence type="ECO:0000313" key="8">
    <source>
        <dbReference type="EMBL" id="KAF2434070.1"/>
    </source>
</evidence>
<evidence type="ECO:0000256" key="4">
    <source>
        <dbReference type="ARBA" id="ARBA00023136"/>
    </source>
</evidence>
<keyword evidence="9" id="KW-1185">Reference proteome</keyword>
<feature type="transmembrane region" description="Helical" evidence="6">
    <location>
        <begin position="332"/>
        <end position="353"/>
    </location>
</feature>
<feature type="transmembrane region" description="Helical" evidence="6">
    <location>
        <begin position="258"/>
        <end position="277"/>
    </location>
</feature>
<evidence type="ECO:0000256" key="1">
    <source>
        <dbReference type="ARBA" id="ARBA00004141"/>
    </source>
</evidence>
<dbReference type="PANTHER" id="PTHR23501">
    <property type="entry name" value="MAJOR FACILITATOR SUPERFAMILY"/>
    <property type="match status" value="1"/>
</dbReference>
<keyword evidence="2 6" id="KW-0812">Transmembrane</keyword>
<keyword evidence="4 6" id="KW-0472">Membrane</keyword>
<dbReference type="InterPro" id="IPR011701">
    <property type="entry name" value="MFS"/>
</dbReference>
<sequence length="556" mass="59219">MATNANVPEPQNEYSNERSPLLAGPRISQPINGIEENCEHEQGADDAAKTSNGVNVQRSASPVTVVLVLIVGVFIAQLDVSYVLTTHSIVASEFGQLSNSSWIILGYSLAMCAVQPLFGKLSDAFGRKECLIIAYTFFAIGSLVCGIANSLILVVLGRVIAGIGGAGANVLVSLILLDLVPLREVASLRSYVNIAATTGRSLGGPIGGFLADTIGWRWSFILQCPLLAVAAILAWFLVPHKDHTGKQEKSILARLARIDFIGAGLLATAITTLMMAVELLGQRLRWNHPILLGLVAASTVSGVLFLATEAYWAPEPVFPLHLLKKRDVVCSYLMLGMQVAAQLGLMFCVPVYFQVTQNASASLAGAHLFPAVGGNAIGSLITGMVIKRTGRYKILAVSATMVAGICYTLLILRWHGDTNWAESLYIIPGGFGSGMAESAIFIGLTASVDPSLHAIALSGLFQSTNIGVIGGLTASSAVLQAVLKRELDHTLTGYKHKQKIIEDAVSSIDYVLHSKGRLRDILVKAYVVGLEYTHGVSLICVAIAFVASLFIRQRNL</sequence>
<dbReference type="Pfam" id="PF07690">
    <property type="entry name" value="MFS_1"/>
    <property type="match status" value="1"/>
</dbReference>
<feature type="transmembrane region" description="Helical" evidence="6">
    <location>
        <begin position="359"/>
        <end position="382"/>
    </location>
</feature>
<dbReference type="GO" id="GO:0000329">
    <property type="term" value="C:fungal-type vacuole membrane"/>
    <property type="evidence" value="ECO:0007669"/>
    <property type="project" value="TreeGrafter"/>
</dbReference>
<dbReference type="OrthoDB" id="6770063at2759"/>
<feature type="transmembrane region" description="Helical" evidence="6">
    <location>
        <begin position="460"/>
        <end position="483"/>
    </location>
</feature>
<organism evidence="8 9">
    <name type="scientific">Tothia fuscella</name>
    <dbReference type="NCBI Taxonomy" id="1048955"/>
    <lineage>
        <taxon>Eukaryota</taxon>
        <taxon>Fungi</taxon>
        <taxon>Dikarya</taxon>
        <taxon>Ascomycota</taxon>
        <taxon>Pezizomycotina</taxon>
        <taxon>Dothideomycetes</taxon>
        <taxon>Pleosporomycetidae</taxon>
        <taxon>Venturiales</taxon>
        <taxon>Cylindrosympodiaceae</taxon>
        <taxon>Tothia</taxon>
    </lineage>
</organism>
<feature type="transmembrane region" description="Helical" evidence="6">
    <location>
        <begin position="394"/>
        <end position="412"/>
    </location>
</feature>
<keyword evidence="3 6" id="KW-1133">Transmembrane helix</keyword>
<name>A0A9P4NYM0_9PEZI</name>
<evidence type="ECO:0000256" key="5">
    <source>
        <dbReference type="SAM" id="MobiDB-lite"/>
    </source>
</evidence>
<evidence type="ECO:0000256" key="6">
    <source>
        <dbReference type="SAM" id="Phobius"/>
    </source>
</evidence>